<organism evidence="2 3">
    <name type="scientific">Ketobacter alkanivorans</name>
    <dbReference type="NCBI Taxonomy" id="1917421"/>
    <lineage>
        <taxon>Bacteria</taxon>
        <taxon>Pseudomonadati</taxon>
        <taxon>Pseudomonadota</taxon>
        <taxon>Gammaproteobacteria</taxon>
        <taxon>Pseudomonadales</taxon>
        <taxon>Ketobacteraceae</taxon>
        <taxon>Ketobacter</taxon>
    </lineage>
</organism>
<proteinExistence type="predicted"/>
<dbReference type="Proteomes" id="UP000235116">
    <property type="component" value="Chromosome"/>
</dbReference>
<dbReference type="AlphaFoldDB" id="A0A2K9LKG3"/>
<sequence>MKQLLALCLIVLPLSLHARVEPREGEEAITPEPMVTIVDDHDKVMHIHQINGKVYGVKVIPKNGAPYNLVDPNGEGQFIRDSADRILVPEWVLISW</sequence>
<evidence type="ECO:0000313" key="3">
    <source>
        <dbReference type="Proteomes" id="UP000235116"/>
    </source>
</evidence>
<dbReference type="InterPro" id="IPR021357">
    <property type="entry name" value="DUF2782"/>
</dbReference>
<dbReference type="KEGG" id="kak:Kalk_10625"/>
<gene>
    <name evidence="2" type="ORF">Kalk_10625</name>
</gene>
<keyword evidence="1" id="KW-0732">Signal</keyword>
<feature type="chain" id="PRO_5014862547" description="DUF2782 domain-containing protein" evidence="1">
    <location>
        <begin position="19"/>
        <end position="96"/>
    </location>
</feature>
<keyword evidence="3" id="KW-1185">Reference proteome</keyword>
<protein>
    <recommendedName>
        <fullName evidence="4">DUF2782 domain-containing protein</fullName>
    </recommendedName>
</protein>
<name>A0A2K9LKG3_9GAMM</name>
<dbReference type="Gene3D" id="2.20.130.30">
    <property type="entry name" value="Protein of unknown function DUF2782"/>
    <property type="match status" value="1"/>
</dbReference>
<accession>A0A2K9LKG3</accession>
<reference evidence="3" key="1">
    <citation type="submission" date="2017-08" db="EMBL/GenBank/DDBJ databases">
        <title>Direct submision.</title>
        <authorList>
            <person name="Kim S.-J."/>
            <person name="Rhee S.-K."/>
        </authorList>
    </citation>
    <scope>NUCLEOTIDE SEQUENCE [LARGE SCALE GENOMIC DNA]</scope>
    <source>
        <strain evidence="3">GI5</strain>
    </source>
</reference>
<dbReference type="Pfam" id="PF11191">
    <property type="entry name" value="DUF2782"/>
    <property type="match status" value="1"/>
</dbReference>
<dbReference type="EMBL" id="CP022684">
    <property type="protein sequence ID" value="AUM12846.1"/>
    <property type="molecule type" value="Genomic_DNA"/>
</dbReference>
<evidence type="ECO:0000256" key="1">
    <source>
        <dbReference type="SAM" id="SignalP"/>
    </source>
</evidence>
<evidence type="ECO:0008006" key="4">
    <source>
        <dbReference type="Google" id="ProtNLM"/>
    </source>
</evidence>
<dbReference type="RefSeq" id="WP_101894228.1">
    <property type="nucleotide sequence ID" value="NZ_CP022684.1"/>
</dbReference>
<feature type="signal peptide" evidence="1">
    <location>
        <begin position="1"/>
        <end position="18"/>
    </location>
</feature>
<evidence type="ECO:0000313" key="2">
    <source>
        <dbReference type="EMBL" id="AUM12846.1"/>
    </source>
</evidence>
<dbReference type="OrthoDB" id="5296182at2"/>